<dbReference type="EMBL" id="CP089984">
    <property type="protein sequence ID" value="WXB16221.1"/>
    <property type="molecule type" value="Genomic_DNA"/>
</dbReference>
<dbReference type="InterPro" id="IPR050428">
    <property type="entry name" value="TCS_sensor_his_kinase"/>
</dbReference>
<dbReference type="PANTHER" id="PTHR45436">
    <property type="entry name" value="SENSOR HISTIDINE KINASE YKOH"/>
    <property type="match status" value="1"/>
</dbReference>
<dbReference type="CDD" id="cd00082">
    <property type="entry name" value="HisKA"/>
    <property type="match status" value="1"/>
</dbReference>
<dbReference type="InterPro" id="IPR005467">
    <property type="entry name" value="His_kinase_dom"/>
</dbReference>
<dbReference type="PROSITE" id="PS50109">
    <property type="entry name" value="HIS_KIN"/>
    <property type="match status" value="1"/>
</dbReference>
<evidence type="ECO:0000256" key="3">
    <source>
        <dbReference type="ARBA" id="ARBA00012438"/>
    </source>
</evidence>
<dbReference type="PRINTS" id="PR00344">
    <property type="entry name" value="BCTRLSENSOR"/>
</dbReference>
<dbReference type="InterPro" id="IPR036097">
    <property type="entry name" value="HisK_dim/P_sf"/>
</dbReference>
<proteinExistence type="predicted"/>
<evidence type="ECO:0000256" key="1">
    <source>
        <dbReference type="ARBA" id="ARBA00000085"/>
    </source>
</evidence>
<dbReference type="SUPFAM" id="SSF55874">
    <property type="entry name" value="ATPase domain of HSP90 chaperone/DNA topoisomerase II/histidine kinase"/>
    <property type="match status" value="1"/>
</dbReference>
<evidence type="ECO:0000256" key="11">
    <source>
        <dbReference type="SAM" id="Phobius"/>
    </source>
</evidence>
<dbReference type="SMART" id="SM00304">
    <property type="entry name" value="HAMP"/>
    <property type="match status" value="1"/>
</dbReference>
<dbReference type="InterPro" id="IPR003660">
    <property type="entry name" value="HAMP_dom"/>
</dbReference>
<dbReference type="SMART" id="SM00388">
    <property type="entry name" value="HisKA"/>
    <property type="match status" value="1"/>
</dbReference>
<organism evidence="14 15">
    <name type="scientific">Pendulispora albinea</name>
    <dbReference type="NCBI Taxonomy" id="2741071"/>
    <lineage>
        <taxon>Bacteria</taxon>
        <taxon>Pseudomonadati</taxon>
        <taxon>Myxococcota</taxon>
        <taxon>Myxococcia</taxon>
        <taxon>Myxococcales</taxon>
        <taxon>Sorangiineae</taxon>
        <taxon>Pendulisporaceae</taxon>
        <taxon>Pendulispora</taxon>
    </lineage>
</organism>
<dbReference type="EC" id="2.7.13.3" evidence="3"/>
<dbReference type="SUPFAM" id="SSF158472">
    <property type="entry name" value="HAMP domain-like"/>
    <property type="match status" value="1"/>
</dbReference>
<evidence type="ECO:0000256" key="7">
    <source>
        <dbReference type="ARBA" id="ARBA00022777"/>
    </source>
</evidence>
<dbReference type="InterPro" id="IPR003594">
    <property type="entry name" value="HATPase_dom"/>
</dbReference>
<keyword evidence="9" id="KW-0902">Two-component regulatory system</keyword>
<evidence type="ECO:0000256" key="8">
    <source>
        <dbReference type="ARBA" id="ARBA00022989"/>
    </source>
</evidence>
<dbReference type="Gene3D" id="6.10.340.10">
    <property type="match status" value="1"/>
</dbReference>
<name>A0ABZ2LZ43_9BACT</name>
<evidence type="ECO:0000259" key="13">
    <source>
        <dbReference type="PROSITE" id="PS50885"/>
    </source>
</evidence>
<sequence length="454" mass="49574">MTFRARTTLWLAAVTALTLGSAFSAVLVAFNGLQRKQLDDSLLAVARAEAVETHQHGLRFSDRPGPAAADVGPLTKFGIIYDSSGAVLAATYPFERRPPPLTEIQKPPGHAFDFIFEREHMRGVFMPIHEQPDHMLFLATSREDFENDTAYLSRAMLTAFVVAVAWASMIGYWMSGRLTRDHRNIAAVARAVADGDLTVRTDVQSGDPEVAQLGSDVDDMVQRLGELVATQQRFIAHAAHELRSPLTALYGELQQALRKERDSAGYRHAIQHALEATRRLKLLADDLLSLARTQRDAGGKSEPIALERTVEDARAMVSELARQRAVSLELRLATGATGATVQHRHHDLTRLFRNLLENAILHSPAGGTVRIETAQRGDAIHTWIADEGPGIAPDHRERIFEPFFRAPSATKSGEGSGLGLGIAREIARAHGGDVRLDDQAAAPGARFLVVLPVA</sequence>
<evidence type="ECO:0000256" key="10">
    <source>
        <dbReference type="ARBA" id="ARBA00023136"/>
    </source>
</evidence>
<dbReference type="Proteomes" id="UP001370348">
    <property type="component" value="Chromosome"/>
</dbReference>
<keyword evidence="10 11" id="KW-0472">Membrane</keyword>
<dbReference type="Pfam" id="PF02518">
    <property type="entry name" value="HATPase_c"/>
    <property type="match status" value="1"/>
</dbReference>
<keyword evidence="6 11" id="KW-0812">Transmembrane</keyword>
<dbReference type="InterPro" id="IPR036890">
    <property type="entry name" value="HATPase_C_sf"/>
</dbReference>
<evidence type="ECO:0000259" key="12">
    <source>
        <dbReference type="PROSITE" id="PS50109"/>
    </source>
</evidence>
<comment type="subcellular location">
    <subcellularLocation>
        <location evidence="2">Membrane</location>
        <topology evidence="2">Multi-pass membrane protein</topology>
    </subcellularLocation>
</comment>
<keyword evidence="8 11" id="KW-1133">Transmembrane helix</keyword>
<evidence type="ECO:0000313" key="14">
    <source>
        <dbReference type="EMBL" id="WXB16221.1"/>
    </source>
</evidence>
<dbReference type="SUPFAM" id="SSF47384">
    <property type="entry name" value="Homodimeric domain of signal transducing histidine kinase"/>
    <property type="match status" value="1"/>
</dbReference>
<dbReference type="Pfam" id="PF00672">
    <property type="entry name" value="HAMP"/>
    <property type="match status" value="1"/>
</dbReference>
<dbReference type="PROSITE" id="PS50885">
    <property type="entry name" value="HAMP"/>
    <property type="match status" value="1"/>
</dbReference>
<feature type="transmembrane region" description="Helical" evidence="11">
    <location>
        <begin position="151"/>
        <end position="174"/>
    </location>
</feature>
<dbReference type="InterPro" id="IPR003661">
    <property type="entry name" value="HisK_dim/P_dom"/>
</dbReference>
<protein>
    <recommendedName>
        <fullName evidence="3">histidine kinase</fullName>
        <ecNumber evidence="3">2.7.13.3</ecNumber>
    </recommendedName>
</protein>
<feature type="domain" description="Histidine kinase" evidence="12">
    <location>
        <begin position="237"/>
        <end position="454"/>
    </location>
</feature>
<comment type="catalytic activity">
    <reaction evidence="1">
        <text>ATP + protein L-histidine = ADP + protein N-phospho-L-histidine.</text>
        <dbReference type="EC" id="2.7.13.3"/>
    </reaction>
</comment>
<dbReference type="Pfam" id="PF00512">
    <property type="entry name" value="HisKA"/>
    <property type="match status" value="1"/>
</dbReference>
<dbReference type="RefSeq" id="WP_394825850.1">
    <property type="nucleotide sequence ID" value="NZ_CP089984.1"/>
</dbReference>
<keyword evidence="4" id="KW-0597">Phosphoprotein</keyword>
<dbReference type="Gene3D" id="3.30.565.10">
    <property type="entry name" value="Histidine kinase-like ATPase, C-terminal domain"/>
    <property type="match status" value="1"/>
</dbReference>
<dbReference type="CDD" id="cd00075">
    <property type="entry name" value="HATPase"/>
    <property type="match status" value="1"/>
</dbReference>
<accession>A0ABZ2LZ43</accession>
<dbReference type="GO" id="GO:0016301">
    <property type="term" value="F:kinase activity"/>
    <property type="evidence" value="ECO:0007669"/>
    <property type="project" value="UniProtKB-KW"/>
</dbReference>
<keyword evidence="7 14" id="KW-0418">Kinase</keyword>
<gene>
    <name evidence="14" type="ORF">LZC94_02860</name>
</gene>
<evidence type="ECO:0000256" key="2">
    <source>
        <dbReference type="ARBA" id="ARBA00004141"/>
    </source>
</evidence>
<reference evidence="14 15" key="1">
    <citation type="submission" date="2021-12" db="EMBL/GenBank/DDBJ databases">
        <title>Discovery of the Pendulisporaceae a myxobacterial family with distinct sporulation behavior and unique specialized metabolism.</title>
        <authorList>
            <person name="Garcia R."/>
            <person name="Popoff A."/>
            <person name="Bader C.D."/>
            <person name="Loehr J."/>
            <person name="Walesch S."/>
            <person name="Walt C."/>
            <person name="Boldt J."/>
            <person name="Bunk B."/>
            <person name="Haeckl F.J.F.P.J."/>
            <person name="Gunesch A.P."/>
            <person name="Birkelbach J."/>
            <person name="Nuebel U."/>
            <person name="Pietschmann T."/>
            <person name="Bach T."/>
            <person name="Mueller R."/>
        </authorList>
    </citation>
    <scope>NUCLEOTIDE SEQUENCE [LARGE SCALE GENOMIC DNA]</scope>
    <source>
        <strain evidence="14 15">MSr11954</strain>
    </source>
</reference>
<dbReference type="Gene3D" id="1.10.287.130">
    <property type="match status" value="1"/>
</dbReference>
<dbReference type="InterPro" id="IPR004358">
    <property type="entry name" value="Sig_transdc_His_kin-like_C"/>
</dbReference>
<dbReference type="PANTHER" id="PTHR45436:SF15">
    <property type="entry name" value="SENSOR HISTIDINE KINASE CUSS"/>
    <property type="match status" value="1"/>
</dbReference>
<keyword evidence="5" id="KW-0808">Transferase</keyword>
<evidence type="ECO:0000256" key="9">
    <source>
        <dbReference type="ARBA" id="ARBA00023012"/>
    </source>
</evidence>
<dbReference type="CDD" id="cd06225">
    <property type="entry name" value="HAMP"/>
    <property type="match status" value="1"/>
</dbReference>
<keyword evidence="15" id="KW-1185">Reference proteome</keyword>
<dbReference type="SMART" id="SM00387">
    <property type="entry name" value="HATPase_c"/>
    <property type="match status" value="1"/>
</dbReference>
<evidence type="ECO:0000256" key="4">
    <source>
        <dbReference type="ARBA" id="ARBA00022553"/>
    </source>
</evidence>
<evidence type="ECO:0000256" key="6">
    <source>
        <dbReference type="ARBA" id="ARBA00022692"/>
    </source>
</evidence>
<evidence type="ECO:0000313" key="15">
    <source>
        <dbReference type="Proteomes" id="UP001370348"/>
    </source>
</evidence>
<evidence type="ECO:0000256" key="5">
    <source>
        <dbReference type="ARBA" id="ARBA00022679"/>
    </source>
</evidence>
<feature type="domain" description="HAMP" evidence="13">
    <location>
        <begin position="176"/>
        <end position="229"/>
    </location>
</feature>